<dbReference type="AlphaFoldDB" id="A0A249MXW9"/>
<dbReference type="Pfam" id="PF13410">
    <property type="entry name" value="GST_C_2"/>
    <property type="match status" value="1"/>
</dbReference>
<evidence type="ECO:0000313" key="2">
    <source>
        <dbReference type="EMBL" id="ASY46221.1"/>
    </source>
</evidence>
<dbReference type="EMBL" id="CP022746">
    <property type="protein sequence ID" value="ASY46221.1"/>
    <property type="molecule type" value="Genomic_DNA"/>
</dbReference>
<organism evidence="2 3">
    <name type="scientific">Sphingobium xenophagum</name>
    <dbReference type="NCBI Taxonomy" id="121428"/>
    <lineage>
        <taxon>Bacteria</taxon>
        <taxon>Pseudomonadati</taxon>
        <taxon>Pseudomonadota</taxon>
        <taxon>Alphaproteobacteria</taxon>
        <taxon>Sphingomonadales</taxon>
        <taxon>Sphingomonadaceae</taxon>
        <taxon>Sphingobium</taxon>
    </lineage>
</organism>
<name>A0A249MXW9_SPHXE</name>
<protein>
    <recommendedName>
        <fullName evidence="1">GST C-terminal domain-containing protein</fullName>
    </recommendedName>
</protein>
<dbReference type="InterPro" id="IPR010987">
    <property type="entry name" value="Glutathione-S-Trfase_C-like"/>
</dbReference>
<evidence type="ECO:0000259" key="1">
    <source>
        <dbReference type="PROSITE" id="PS50405"/>
    </source>
</evidence>
<dbReference type="PROSITE" id="PS50405">
    <property type="entry name" value="GST_CTER"/>
    <property type="match status" value="1"/>
</dbReference>
<proteinExistence type="predicted"/>
<accession>A0A249MXW9</accession>
<dbReference type="SUPFAM" id="SSF47616">
    <property type="entry name" value="GST C-terminal domain-like"/>
    <property type="match status" value="1"/>
</dbReference>
<dbReference type="Proteomes" id="UP000217141">
    <property type="component" value="Chromosome II"/>
</dbReference>
<gene>
    <name evidence="2" type="ORF">CJD35_17240</name>
</gene>
<feature type="domain" description="GST C-terminal" evidence="1">
    <location>
        <begin position="22"/>
        <end position="145"/>
    </location>
</feature>
<dbReference type="InterPro" id="IPR036282">
    <property type="entry name" value="Glutathione-S-Trfase_C_sf"/>
</dbReference>
<evidence type="ECO:0000313" key="3">
    <source>
        <dbReference type="Proteomes" id="UP000217141"/>
    </source>
</evidence>
<sequence>MKLLDDSLRHLGIATYAIAMRHPILALPIEQREAYYASVQIPERRQLYRNLVEQGLEALEVAGALQGLKALQQEAERSLVTDFLLGDYSLADAALTPFLARMELLGLLLPEAEGPRLHQWWKRVQNRPSFEIAVTAAAPENADQIRQLAAAAQEQIASRYAR</sequence>
<reference evidence="2 3" key="1">
    <citation type="submission" date="2017-08" db="EMBL/GenBank/DDBJ databases">
        <title>Whole Genome Sequence of Sphingobium hydrophobicum C1: Insights into Adaption to the Electronic-waste Contaminated Sediment.</title>
        <authorList>
            <person name="Song D."/>
            <person name="Chen X."/>
            <person name="Xu M."/>
        </authorList>
    </citation>
    <scope>NUCLEOTIDE SEQUENCE [LARGE SCALE GENOMIC DNA]</scope>
    <source>
        <strain evidence="2 3">C1</strain>
    </source>
</reference>
<dbReference type="Gene3D" id="1.20.1050.10">
    <property type="match status" value="1"/>
</dbReference>
<dbReference type="KEGG" id="shyd:CJD35_17240"/>
<dbReference type="CDD" id="cd00299">
    <property type="entry name" value="GST_C_family"/>
    <property type="match status" value="1"/>
</dbReference>